<dbReference type="InterPro" id="IPR052588">
    <property type="entry name" value="Kelch_domain_protein"/>
</dbReference>
<name>C0NCS9_AJECG</name>
<evidence type="ECO:0000313" key="3">
    <source>
        <dbReference type="EMBL" id="EEH11470.1"/>
    </source>
</evidence>
<dbReference type="InterPro" id="IPR025183">
    <property type="entry name" value="DUF4110"/>
</dbReference>
<dbReference type="FunCoup" id="C0NCS9">
    <property type="interactions" value="622"/>
</dbReference>
<dbReference type="STRING" id="447093.C0NCS9"/>
<dbReference type="Pfam" id="PF24681">
    <property type="entry name" value="Kelch_KLHDC2_KLHL20_DRC7"/>
    <property type="match status" value="1"/>
</dbReference>
<dbReference type="PANTHER" id="PTHR46063:SF1">
    <property type="entry name" value="KELCH DOMAIN-CONTAINING PROTEIN 4"/>
    <property type="match status" value="1"/>
</dbReference>
<dbReference type="Proteomes" id="UP000001631">
    <property type="component" value="Unassembled WGS sequence"/>
</dbReference>
<feature type="domain" description="DUF4110" evidence="2">
    <location>
        <begin position="632"/>
        <end position="719"/>
    </location>
</feature>
<dbReference type="InterPro" id="IPR015915">
    <property type="entry name" value="Kelch-typ_b-propeller"/>
</dbReference>
<feature type="compositionally biased region" description="Acidic residues" evidence="1">
    <location>
        <begin position="580"/>
        <end position="603"/>
    </location>
</feature>
<dbReference type="PANTHER" id="PTHR46063">
    <property type="entry name" value="KELCH DOMAIN-CONTAINING PROTEIN"/>
    <property type="match status" value="1"/>
</dbReference>
<dbReference type="EMBL" id="GG663363">
    <property type="protein sequence ID" value="EEH11470.1"/>
    <property type="molecule type" value="Genomic_DNA"/>
</dbReference>
<feature type="region of interest" description="Disordered" evidence="1">
    <location>
        <begin position="702"/>
        <end position="728"/>
    </location>
</feature>
<dbReference type="Gene3D" id="2.120.10.80">
    <property type="entry name" value="Kelch-type beta propeller"/>
    <property type="match status" value="2"/>
</dbReference>
<dbReference type="Pfam" id="PF13422">
    <property type="entry name" value="DUF4110"/>
    <property type="match status" value="1"/>
</dbReference>
<feature type="region of interest" description="Disordered" evidence="1">
    <location>
        <begin position="575"/>
        <end position="645"/>
    </location>
</feature>
<accession>C0NCS9</accession>
<evidence type="ECO:0000313" key="4">
    <source>
        <dbReference type="Proteomes" id="UP000001631"/>
    </source>
</evidence>
<proteinExistence type="predicted"/>
<organism evidence="3 4">
    <name type="scientific">Ajellomyces capsulatus (strain G186AR / H82 / ATCC MYA-2454 / RMSCC 2432)</name>
    <name type="common">Darling's disease fungus</name>
    <name type="synonym">Histoplasma capsulatum</name>
    <dbReference type="NCBI Taxonomy" id="447093"/>
    <lineage>
        <taxon>Eukaryota</taxon>
        <taxon>Fungi</taxon>
        <taxon>Dikarya</taxon>
        <taxon>Ascomycota</taxon>
        <taxon>Pezizomycotina</taxon>
        <taxon>Eurotiomycetes</taxon>
        <taxon>Eurotiomycetidae</taxon>
        <taxon>Onygenales</taxon>
        <taxon>Ajellomycetaceae</taxon>
        <taxon>Histoplasma</taxon>
    </lineage>
</organism>
<dbReference type="InParanoid" id="C0NCS9"/>
<feature type="compositionally biased region" description="Basic residues" evidence="1">
    <location>
        <begin position="93"/>
        <end position="106"/>
    </location>
</feature>
<dbReference type="SUPFAM" id="SSF117281">
    <property type="entry name" value="Kelch motif"/>
    <property type="match status" value="1"/>
</dbReference>
<feature type="region of interest" description="Disordered" evidence="1">
    <location>
        <begin position="90"/>
        <end position="111"/>
    </location>
</feature>
<protein>
    <submittedName>
        <fullName evidence="3">Kelch repeat-containing protein</fullName>
    </submittedName>
</protein>
<gene>
    <name evidence="3" type="ORF">HCBG_00925</name>
</gene>
<dbReference type="HOGENOM" id="CLU_008722_0_0_1"/>
<evidence type="ECO:0000256" key="1">
    <source>
        <dbReference type="SAM" id="MobiDB-lite"/>
    </source>
</evidence>
<reference evidence="3" key="1">
    <citation type="submission" date="2009-02" db="EMBL/GenBank/DDBJ databases">
        <title>The Genome Sequence of Ajellomyces capsulatus strain G186AR.</title>
        <authorList>
            <consortium name="The Broad Institute Genome Sequencing Platform"/>
            <person name="Champion M."/>
            <person name="Cuomo C."/>
            <person name="Ma L.-J."/>
            <person name="Henn M.R."/>
            <person name="Sil A."/>
            <person name="Goldman B."/>
            <person name="Young S.K."/>
            <person name="Kodira C.D."/>
            <person name="Zeng Q."/>
            <person name="Koehrsen M."/>
            <person name="Alvarado L."/>
            <person name="Berlin A."/>
            <person name="Borenstein D."/>
            <person name="Chen Z."/>
            <person name="Engels R."/>
            <person name="Freedman E."/>
            <person name="Gellesch M."/>
            <person name="Goldberg J."/>
            <person name="Griggs A."/>
            <person name="Gujja S."/>
            <person name="Heiman D."/>
            <person name="Hepburn T."/>
            <person name="Howarth C."/>
            <person name="Jen D."/>
            <person name="Larson L."/>
            <person name="Lewis B."/>
            <person name="Mehta T."/>
            <person name="Park D."/>
            <person name="Pearson M."/>
            <person name="Roberts A."/>
            <person name="Saif S."/>
            <person name="Shea T."/>
            <person name="Shenoy N."/>
            <person name="Sisk P."/>
            <person name="Stolte C."/>
            <person name="Sykes S."/>
            <person name="Walk T."/>
            <person name="White J."/>
            <person name="Yandava C."/>
            <person name="Klein B."/>
            <person name="McEwen J.G."/>
            <person name="Puccia R."/>
            <person name="Goldman G.H."/>
            <person name="Felipe M.S."/>
            <person name="Nino-Vega G."/>
            <person name="San-Blas G."/>
            <person name="Taylor J."/>
            <person name="Mendoza L."/>
            <person name="Galagan J."/>
            <person name="Nusbaum C."/>
            <person name="Birren B."/>
        </authorList>
    </citation>
    <scope>NUCLEOTIDE SEQUENCE</scope>
    <source>
        <strain evidence="3">G186AR</strain>
    </source>
</reference>
<feature type="compositionally biased region" description="Basic and acidic residues" evidence="1">
    <location>
        <begin position="635"/>
        <end position="645"/>
    </location>
</feature>
<dbReference type="GeneID" id="69033942"/>
<dbReference type="RefSeq" id="XP_045291950.1">
    <property type="nucleotide sequence ID" value="XM_045427975.1"/>
</dbReference>
<evidence type="ECO:0000259" key="2">
    <source>
        <dbReference type="Pfam" id="PF13422"/>
    </source>
</evidence>
<dbReference type="AlphaFoldDB" id="C0NCS9"/>
<keyword evidence="4" id="KW-1185">Reference proteome</keyword>
<sequence>MSNPLRDLDFGAVAEEPWKFFESLQQSRPNSSVDNYYNVKMIQTRIVPQKGIVLWRDKKVLPPKYLPVLCARMGKSDKKSKTAEKKARVAAKQSKKLAQKEKKLKAKGQADDSDAEDVDLDAVLAAYAEEQAKFLKVTEVSCGPPSPRSSSTLIASPARRSELFLFGGEYFDGTIATFYNNLFVYQADKHEWREVTSPNSPLPRSGHAWCRGGNAGEFSSPKQGTFYHYNDFWHLDPSSREWSRIETKTKGPPARSGHRMTYFKNYILLFGGFQDTSHQTKYLQDLWIYDCQKYTWHNVILPPASQKPDARSSFSFLPHEFGAVLYGGYSRVKMSAAANKQQKGGAQRMILKPIVHQDTWFLRITPPPSDAPSTAMPTIRWERRKKPANPPNPLRAGATMAFHKGRGIMFGGVHDVEATEDGIESEFFDSLHAWNIDRNRFFQLALRRPRATGKKQQAAMKTEKRSRGKADEEDLLRNLALVETKAIESQPMDIDSPENEDEDNGEKRNLTVRFEMPHRRFNSQLAVLDDTLFIFGGTFERGDQEFTFNDMYSIDLVKLDGVKEIFYNEPEHWNDVIPVDTDEEDEEEEESDDGENEDIEMESVEVASTAATSVTEPAQMETEVEQESETPAQDSRPHPRPFESLRDFFNRTSSEWQDILICKMNTAKSGSEMSIKELRKEAFALAEEKWWDCREEITALEDEQEEAGIGEVVSMADRSDVPTAGRRR</sequence>